<evidence type="ECO:0000313" key="4">
    <source>
        <dbReference type="Proteomes" id="UP000251314"/>
    </source>
</evidence>
<dbReference type="OrthoDB" id="10327349at2759"/>
<evidence type="ECO:0000313" key="3">
    <source>
        <dbReference type="EMBL" id="RAW33090.1"/>
    </source>
</evidence>
<protein>
    <submittedName>
        <fullName evidence="3">Uncharacterized protein</fullName>
    </submittedName>
</protein>
<dbReference type="EMBL" id="RCMK01000347">
    <property type="protein sequence ID" value="KAG2934882.1"/>
    <property type="molecule type" value="Genomic_DNA"/>
</dbReference>
<evidence type="ECO:0000313" key="2">
    <source>
        <dbReference type="EMBL" id="KAG3218966.1"/>
    </source>
</evidence>
<keyword evidence="4" id="KW-1185">Reference proteome</keyword>
<proteinExistence type="predicted"/>
<name>A0A329S900_9STRA</name>
<dbReference type="AlphaFoldDB" id="A0A329S900"/>
<dbReference type="Proteomes" id="UP000760860">
    <property type="component" value="Unassembled WGS sequence"/>
</dbReference>
<reference evidence="3 4" key="1">
    <citation type="submission" date="2018-01" db="EMBL/GenBank/DDBJ databases">
        <title>Draft genome of the strawberry crown rot pathogen Phytophthora cactorum.</title>
        <authorList>
            <person name="Armitage A.D."/>
            <person name="Lysoe E."/>
            <person name="Nellist C.F."/>
            <person name="Harrison R.J."/>
            <person name="Brurberg M.B."/>
        </authorList>
    </citation>
    <scope>NUCLEOTIDE SEQUENCE [LARGE SCALE GENOMIC DNA]</scope>
    <source>
        <strain evidence="3 4">10300</strain>
    </source>
</reference>
<dbReference type="Proteomes" id="UP000736787">
    <property type="component" value="Unassembled WGS sequence"/>
</dbReference>
<evidence type="ECO:0000313" key="1">
    <source>
        <dbReference type="EMBL" id="KAG2934882.1"/>
    </source>
</evidence>
<dbReference type="VEuPathDB" id="FungiDB:PC110_g10571"/>
<dbReference type="EMBL" id="MJFZ01000251">
    <property type="protein sequence ID" value="RAW33090.1"/>
    <property type="molecule type" value="Genomic_DNA"/>
</dbReference>
<reference evidence="1" key="2">
    <citation type="submission" date="2018-10" db="EMBL/GenBank/DDBJ databases">
        <title>Effector identification in a new, highly contiguous assembly of the strawberry crown rot pathogen Phytophthora cactorum.</title>
        <authorList>
            <person name="Armitage A.D."/>
            <person name="Nellist C.F."/>
            <person name="Bates H."/>
            <person name="Vickerstaff R.J."/>
            <person name="Harrison R.J."/>
        </authorList>
    </citation>
    <scope>NUCLEOTIDE SEQUENCE</scope>
    <source>
        <strain evidence="1">4040</strain>
        <strain evidence="2">P421</strain>
    </source>
</reference>
<accession>A0A329S900</accession>
<comment type="caution">
    <text evidence="3">The sequence shown here is derived from an EMBL/GenBank/DDBJ whole genome shotgun (WGS) entry which is preliminary data.</text>
</comment>
<gene>
    <name evidence="3" type="ORF">PC110_g10571</name>
    <name evidence="1" type="ORF">PC117_g12550</name>
    <name evidence="2" type="ORF">PC129_g10225</name>
</gene>
<dbReference type="EMBL" id="RCMV01000333">
    <property type="protein sequence ID" value="KAG3218966.1"/>
    <property type="molecule type" value="Genomic_DNA"/>
</dbReference>
<dbReference type="Proteomes" id="UP000251314">
    <property type="component" value="Unassembled WGS sequence"/>
</dbReference>
<organism evidence="3 4">
    <name type="scientific">Phytophthora cactorum</name>
    <dbReference type="NCBI Taxonomy" id="29920"/>
    <lineage>
        <taxon>Eukaryota</taxon>
        <taxon>Sar</taxon>
        <taxon>Stramenopiles</taxon>
        <taxon>Oomycota</taxon>
        <taxon>Peronosporomycetes</taxon>
        <taxon>Peronosporales</taxon>
        <taxon>Peronosporaceae</taxon>
        <taxon>Phytophthora</taxon>
    </lineage>
</organism>
<sequence>MLVPGVGETGGVGASTVTEELPAMERLATRALVSVLRRAANGNNAGVAGATGFCGNAGV</sequence>